<dbReference type="InterPro" id="IPR051227">
    <property type="entry name" value="CS_glycosyltransferase"/>
</dbReference>
<evidence type="ECO:0000256" key="3">
    <source>
        <dbReference type="ARBA" id="ARBA00022679"/>
    </source>
</evidence>
<evidence type="ECO:0000256" key="7">
    <source>
        <dbReference type="ARBA" id="ARBA00023034"/>
    </source>
</evidence>
<reference evidence="10" key="1">
    <citation type="journal article" date="2023" name="G3 (Bethesda)">
        <title>Whole genome assembly and annotation of the endangered Caribbean coral Acropora cervicornis.</title>
        <authorList>
            <person name="Selwyn J.D."/>
            <person name="Vollmer S.V."/>
        </authorList>
    </citation>
    <scope>NUCLEOTIDE SEQUENCE</scope>
    <source>
        <strain evidence="10">K2</strain>
    </source>
</reference>
<dbReference type="EMBL" id="JARQWQ010000017">
    <property type="protein sequence ID" value="KAK2566330.1"/>
    <property type="molecule type" value="Genomic_DNA"/>
</dbReference>
<keyword evidence="8" id="KW-0472">Membrane</keyword>
<evidence type="ECO:0000313" key="10">
    <source>
        <dbReference type="EMBL" id="KAK2566330.1"/>
    </source>
</evidence>
<evidence type="ECO:0000256" key="9">
    <source>
        <dbReference type="RuleBase" id="RU364016"/>
    </source>
</evidence>
<dbReference type="PANTHER" id="PTHR12369">
    <property type="entry name" value="CHONDROITIN SYNTHASE"/>
    <property type="match status" value="1"/>
</dbReference>
<evidence type="ECO:0000256" key="5">
    <source>
        <dbReference type="ARBA" id="ARBA00022968"/>
    </source>
</evidence>
<evidence type="ECO:0000256" key="1">
    <source>
        <dbReference type="ARBA" id="ARBA00004447"/>
    </source>
</evidence>
<dbReference type="GO" id="GO:0008376">
    <property type="term" value="F:acetylgalactosaminyltransferase activity"/>
    <property type="evidence" value="ECO:0007669"/>
    <property type="project" value="InterPro"/>
</dbReference>
<reference evidence="10" key="2">
    <citation type="journal article" date="2023" name="Science">
        <title>Genomic signatures of disease resistance in endangered staghorn corals.</title>
        <authorList>
            <person name="Vollmer S.V."/>
            <person name="Selwyn J.D."/>
            <person name="Despard B.A."/>
            <person name="Roesel C.L."/>
        </authorList>
    </citation>
    <scope>NUCLEOTIDE SEQUENCE</scope>
    <source>
        <strain evidence="10">K2</strain>
    </source>
</reference>
<dbReference type="PANTHER" id="PTHR12369:SF5">
    <property type="entry name" value="HEXOSYLTRANSFERASE"/>
    <property type="match status" value="1"/>
</dbReference>
<comment type="caution">
    <text evidence="10">The sequence shown here is derived from an EMBL/GenBank/DDBJ whole genome shotgun (WGS) entry which is preliminary data.</text>
</comment>
<keyword evidence="6" id="KW-1133">Transmembrane helix</keyword>
<evidence type="ECO:0000256" key="2">
    <source>
        <dbReference type="ARBA" id="ARBA00009239"/>
    </source>
</evidence>
<evidence type="ECO:0000313" key="11">
    <source>
        <dbReference type="Proteomes" id="UP001249851"/>
    </source>
</evidence>
<name>A0AAD9VA19_ACRCE</name>
<organism evidence="10 11">
    <name type="scientific">Acropora cervicornis</name>
    <name type="common">Staghorn coral</name>
    <dbReference type="NCBI Taxonomy" id="6130"/>
    <lineage>
        <taxon>Eukaryota</taxon>
        <taxon>Metazoa</taxon>
        <taxon>Cnidaria</taxon>
        <taxon>Anthozoa</taxon>
        <taxon>Hexacorallia</taxon>
        <taxon>Scleractinia</taxon>
        <taxon>Astrocoeniina</taxon>
        <taxon>Acroporidae</taxon>
        <taxon>Acropora</taxon>
    </lineage>
</organism>
<proteinExistence type="inferred from homology"/>
<comment type="similarity">
    <text evidence="2 9">Belongs to the chondroitin N-acetylgalactosaminyltransferase family.</text>
</comment>
<dbReference type="SUPFAM" id="SSF53448">
    <property type="entry name" value="Nucleotide-diphospho-sugar transferases"/>
    <property type="match status" value="1"/>
</dbReference>
<accession>A0AAD9VA19</accession>
<dbReference type="AlphaFoldDB" id="A0AAD9VA19"/>
<dbReference type="InterPro" id="IPR008428">
    <property type="entry name" value="Chond_GalNAc"/>
</dbReference>
<feature type="non-terminal residue" evidence="10">
    <location>
        <position position="211"/>
    </location>
</feature>
<dbReference type="Pfam" id="PF05679">
    <property type="entry name" value="CHGN"/>
    <property type="match status" value="1"/>
</dbReference>
<keyword evidence="5 9" id="KW-0735">Signal-anchor</keyword>
<gene>
    <name evidence="10" type="ORF">P5673_009824</name>
</gene>
<evidence type="ECO:0000256" key="6">
    <source>
        <dbReference type="ARBA" id="ARBA00022989"/>
    </source>
</evidence>
<sequence length="211" mass="24628">YYLKRIHQVKLKPGLLYGDRYLVDLELGIKHKGASYRFSEHVYQKKGSSRLCSPKGLTWNKAATVYFILPVKDQGEWVYHFINEITAASLLTKDENFHIIVVDFETDIMDSIRKNTIKGHIVFCPQVGRLNCGSSSVDHKGYWELDGYGLVGVYKADWVRFGGMNTEEFKYKWGGKDWDLLDRIINLSLEVERIKYPGLYHHYHTKKMKWG</sequence>
<evidence type="ECO:0000256" key="4">
    <source>
        <dbReference type="ARBA" id="ARBA00022692"/>
    </source>
</evidence>
<protein>
    <recommendedName>
        <fullName evidence="9">Hexosyltransferase</fullName>
        <ecNumber evidence="9">2.4.1.-</ecNumber>
    </recommendedName>
</protein>
<dbReference type="InterPro" id="IPR029044">
    <property type="entry name" value="Nucleotide-diphossugar_trans"/>
</dbReference>
<dbReference type="Proteomes" id="UP001249851">
    <property type="component" value="Unassembled WGS sequence"/>
</dbReference>
<comment type="subcellular location">
    <subcellularLocation>
        <location evidence="1 9">Golgi apparatus</location>
        <location evidence="1 9">Golgi stack membrane</location>
        <topology evidence="1 9">Single-pass type II membrane protein</topology>
    </subcellularLocation>
</comment>
<dbReference type="GO" id="GO:0032580">
    <property type="term" value="C:Golgi cisterna membrane"/>
    <property type="evidence" value="ECO:0007669"/>
    <property type="project" value="UniProtKB-SubCell"/>
</dbReference>
<keyword evidence="7 9" id="KW-0333">Golgi apparatus</keyword>
<evidence type="ECO:0000256" key="8">
    <source>
        <dbReference type="ARBA" id="ARBA00023136"/>
    </source>
</evidence>
<keyword evidence="4" id="KW-0812">Transmembrane</keyword>
<dbReference type="EC" id="2.4.1.-" evidence="9"/>
<keyword evidence="3 9" id="KW-0808">Transferase</keyword>
<dbReference type="Gene3D" id="3.90.550.10">
    <property type="entry name" value="Spore Coat Polysaccharide Biosynthesis Protein SpsA, Chain A"/>
    <property type="match status" value="1"/>
</dbReference>
<keyword evidence="11" id="KW-1185">Reference proteome</keyword>